<dbReference type="SUPFAM" id="SSF52499">
    <property type="entry name" value="Isochorismatase-like hydrolases"/>
    <property type="match status" value="1"/>
</dbReference>
<reference evidence="5" key="1">
    <citation type="journal article" date="2020" name="Stud. Mycol.">
        <title>101 Dothideomycetes genomes: a test case for predicting lifestyles and emergence of pathogens.</title>
        <authorList>
            <person name="Haridas S."/>
            <person name="Albert R."/>
            <person name="Binder M."/>
            <person name="Bloem J."/>
            <person name="Labutti K."/>
            <person name="Salamov A."/>
            <person name="Andreopoulos B."/>
            <person name="Baker S."/>
            <person name="Barry K."/>
            <person name="Bills G."/>
            <person name="Bluhm B."/>
            <person name="Cannon C."/>
            <person name="Castanera R."/>
            <person name="Culley D."/>
            <person name="Daum C."/>
            <person name="Ezra D."/>
            <person name="Gonzalez J."/>
            <person name="Henrissat B."/>
            <person name="Kuo A."/>
            <person name="Liang C."/>
            <person name="Lipzen A."/>
            <person name="Lutzoni F."/>
            <person name="Magnuson J."/>
            <person name="Mondo S."/>
            <person name="Nolan M."/>
            <person name="Ohm R."/>
            <person name="Pangilinan J."/>
            <person name="Park H.-J."/>
            <person name="Ramirez L."/>
            <person name="Alfaro M."/>
            <person name="Sun H."/>
            <person name="Tritt A."/>
            <person name="Yoshinaga Y."/>
            <person name="Zwiers L.-H."/>
            <person name="Turgeon B."/>
            <person name="Goodwin S."/>
            <person name="Spatafora J."/>
            <person name="Crous P."/>
            <person name="Grigoriev I."/>
        </authorList>
    </citation>
    <scope>NUCLEOTIDE SEQUENCE</scope>
    <source>
        <strain evidence="5">CBS 161.51</strain>
    </source>
</reference>
<dbReference type="PANTHER" id="PTHR31212:SF5">
    <property type="entry name" value="ISOCHORISMATASE FAMILY PROTEIN FAMILY (AFU_ORTHOLOGUE AFUA_3G14500)"/>
    <property type="match status" value="1"/>
</dbReference>
<dbReference type="PROSITE" id="PS51471">
    <property type="entry name" value="FE2OG_OXY"/>
    <property type="match status" value="1"/>
</dbReference>
<evidence type="ECO:0000259" key="4">
    <source>
        <dbReference type="PROSITE" id="PS51471"/>
    </source>
</evidence>
<dbReference type="InterPro" id="IPR032854">
    <property type="entry name" value="ALKBH3"/>
</dbReference>
<evidence type="ECO:0000256" key="1">
    <source>
        <dbReference type="ARBA" id="ARBA00006336"/>
    </source>
</evidence>
<feature type="compositionally biased region" description="Basic and acidic residues" evidence="2">
    <location>
        <begin position="513"/>
        <end position="530"/>
    </location>
</feature>
<dbReference type="GO" id="GO:0006307">
    <property type="term" value="P:DNA alkylation repair"/>
    <property type="evidence" value="ECO:0007669"/>
    <property type="project" value="InterPro"/>
</dbReference>
<evidence type="ECO:0000259" key="3">
    <source>
        <dbReference type="PROSITE" id="PS50405"/>
    </source>
</evidence>
<name>A0A6A5S9Y9_9PLEO</name>
<feature type="compositionally biased region" description="Polar residues" evidence="2">
    <location>
        <begin position="289"/>
        <end position="305"/>
    </location>
</feature>
<dbReference type="Pfam" id="PF13410">
    <property type="entry name" value="GST_C_2"/>
    <property type="match status" value="1"/>
</dbReference>
<feature type="compositionally biased region" description="Basic and acidic residues" evidence="2">
    <location>
        <begin position="424"/>
        <end position="442"/>
    </location>
</feature>
<dbReference type="Proteomes" id="UP000800038">
    <property type="component" value="Unassembled WGS sequence"/>
</dbReference>
<gene>
    <name evidence="5" type="ORF">EJ02DRAFT_459668</name>
</gene>
<dbReference type="InterPro" id="IPR036380">
    <property type="entry name" value="Isochorismatase-like_sf"/>
</dbReference>
<feature type="compositionally biased region" description="Basic and acidic residues" evidence="2">
    <location>
        <begin position="537"/>
        <end position="547"/>
    </location>
</feature>
<dbReference type="Gene3D" id="3.40.50.850">
    <property type="entry name" value="Isochorismatase-like"/>
    <property type="match status" value="1"/>
</dbReference>
<dbReference type="Gene3D" id="2.60.120.590">
    <property type="entry name" value="Alpha-ketoglutarate-dependent dioxygenase AlkB-like"/>
    <property type="match status" value="1"/>
</dbReference>
<feature type="compositionally biased region" description="Basic residues" evidence="2">
    <location>
        <begin position="411"/>
        <end position="423"/>
    </location>
</feature>
<dbReference type="OrthoDB" id="445341at2759"/>
<dbReference type="InterPro" id="IPR005123">
    <property type="entry name" value="Oxoglu/Fe-dep_dioxygenase_dom"/>
</dbReference>
<feature type="region of interest" description="Disordered" evidence="2">
    <location>
        <begin position="288"/>
        <end position="343"/>
    </location>
</feature>
<evidence type="ECO:0000313" key="6">
    <source>
        <dbReference type="Proteomes" id="UP000800038"/>
    </source>
</evidence>
<dbReference type="Gene3D" id="1.20.1050.10">
    <property type="match status" value="1"/>
</dbReference>
<comment type="similarity">
    <text evidence="1">Belongs to the isochorismatase family.</text>
</comment>
<dbReference type="GO" id="GO:0051213">
    <property type="term" value="F:dioxygenase activity"/>
    <property type="evidence" value="ECO:0007669"/>
    <property type="project" value="InterPro"/>
</dbReference>
<dbReference type="CDD" id="cd00431">
    <property type="entry name" value="cysteine_hydrolases"/>
    <property type="match status" value="1"/>
</dbReference>
<dbReference type="PANTHER" id="PTHR31212">
    <property type="entry name" value="ALPHA-KETOGLUTARATE-DEPENDENT DIOXYGENASE ALKB HOMOLOG 3"/>
    <property type="match status" value="1"/>
</dbReference>
<evidence type="ECO:0000256" key="2">
    <source>
        <dbReference type="SAM" id="MobiDB-lite"/>
    </source>
</evidence>
<dbReference type="PROSITE" id="PS50405">
    <property type="entry name" value="GST_CTER"/>
    <property type="match status" value="1"/>
</dbReference>
<evidence type="ECO:0008006" key="7">
    <source>
        <dbReference type="Google" id="ProtNLM"/>
    </source>
</evidence>
<dbReference type="InterPro" id="IPR037151">
    <property type="entry name" value="AlkB-like_sf"/>
</dbReference>
<dbReference type="SUPFAM" id="SSF47616">
    <property type="entry name" value="GST C-terminal domain-like"/>
    <property type="match status" value="1"/>
</dbReference>
<dbReference type="SUPFAM" id="SSF51197">
    <property type="entry name" value="Clavaminate synthase-like"/>
    <property type="match status" value="1"/>
</dbReference>
<feature type="compositionally biased region" description="Low complexity" evidence="2">
    <location>
        <begin position="452"/>
        <end position="465"/>
    </location>
</feature>
<dbReference type="Pfam" id="PF13532">
    <property type="entry name" value="2OG-FeII_Oxy_2"/>
    <property type="match status" value="1"/>
</dbReference>
<dbReference type="InterPro" id="IPR010987">
    <property type="entry name" value="Glutathione-S-Trfase_C-like"/>
</dbReference>
<dbReference type="Pfam" id="PF00857">
    <property type="entry name" value="Isochorismatase"/>
    <property type="match status" value="1"/>
</dbReference>
<dbReference type="CDD" id="cd00299">
    <property type="entry name" value="GST_C_family"/>
    <property type="match status" value="1"/>
</dbReference>
<dbReference type="AlphaFoldDB" id="A0A6A5S9Y9"/>
<feature type="domain" description="GST C-terminal" evidence="3">
    <location>
        <begin position="968"/>
        <end position="1131"/>
    </location>
</feature>
<feature type="region of interest" description="Disordered" evidence="2">
    <location>
        <begin position="392"/>
        <end position="608"/>
    </location>
</feature>
<sequence>MASKMSSLMDLVSQNQPHFQTHQALLVIGLQNDFVLPDGRLPVNVKKGFLERIQALIPKFRELNGNVIWVQTLYEADRIGQDANTGEGDALVLGGLIDGEESGNEGGDEELAKEASLLPAQSRSSKHKQRALDLLKRVSARRKAIPKEVAIASAEEDDELFLLKSEKKVPACVPHTHGAEFADVIARQFELPADMVIRTTNYSAFQGTNLLMTLRARLVTELYICGCITNISVLATVIDAARHGVKINVIEDCLGYRKRTRHDLALKRMEEFFDAYLINSEEIIAREPTATTKKPSTLSNGTRTISKGDKTIEASMGSMSLGDDGRPASRTSNPKSPTRVLSGKQRTLSLVAAASSQQITQDISESVAKPPVEQSAEPSDKQFADMLVQGATLSGAQQSPPEKEKPNLVKTKIRMRSKPRKKQKEKEGEASKTGGESEHAKAESSTSVRHGTNTSTPPNIITSTIKPAQTPADAQRTSLVAKAGSVADLREKESKHQSLKNAASVPVLSAKAGSDDKERNKLSDFSDRVRLSLSRAPKSESGSESKRGSVSSFTKASSITSKPEDRVTEEVHVNPAELITTPRPEESTPKETGNQAPARVSPTPEAPVKMAKPSKLQSLANLPVLGPGDHIAEGDSRIINDFFPVDLHHPTDTSKPLRDLIFTQLYNEVRWQKMLHQQGEVPRLVCCQGAFGEDGSMPVYRHPTDQTLPLLTFSPKVQVIRKQAEKLVGHPLNHVLIQLYRSGNDFISEHSDKTLDIVKGSSIVNVSFGSQRTMRLRTKKASSTAGPDSTPPAEDTPANQQRETQRIAMPHNSMFVLGLKSNEKWLHGIMPDKRLPFERSEAENSFNGIRISLTFRHIGTFLDGRESVIWGQGATAKQHRDAADVINGDEKEAQRMICAFSRENHHPVFDWEEWYGHGFDVLHLHAPPPQDFPILFASNNKIETRQVMIALAEAKIPYTLLEAPELETVLQYKGDRQISFRDNDSHHTEVSMSSSILLYLDRFYPLDTSPLANTVTAQAYPTMMLAARILKAWANRAVPTTFSDTLNNTLATLEEQLQITGAPFIAGSRFSTADCFTWPILDELISQWTDWDAQVYPALAEWYKGVWRKKASIKRIREVLPQYGKEKGTESKD</sequence>
<keyword evidence="6" id="KW-1185">Reference proteome</keyword>
<dbReference type="EMBL" id="ML976199">
    <property type="protein sequence ID" value="KAF1936278.1"/>
    <property type="molecule type" value="Genomic_DNA"/>
</dbReference>
<proteinExistence type="inferred from homology"/>
<feature type="domain" description="Fe2OG dioxygenase" evidence="4">
    <location>
        <begin position="731"/>
        <end position="859"/>
    </location>
</feature>
<dbReference type="InterPro" id="IPR000868">
    <property type="entry name" value="Isochorismatase-like_dom"/>
</dbReference>
<organism evidence="5 6">
    <name type="scientific">Clathrospora elynae</name>
    <dbReference type="NCBI Taxonomy" id="706981"/>
    <lineage>
        <taxon>Eukaryota</taxon>
        <taxon>Fungi</taxon>
        <taxon>Dikarya</taxon>
        <taxon>Ascomycota</taxon>
        <taxon>Pezizomycotina</taxon>
        <taxon>Dothideomycetes</taxon>
        <taxon>Pleosporomycetidae</taxon>
        <taxon>Pleosporales</taxon>
        <taxon>Diademaceae</taxon>
        <taxon>Clathrospora</taxon>
    </lineage>
</organism>
<feature type="compositionally biased region" description="Basic and acidic residues" evidence="2">
    <location>
        <begin position="562"/>
        <end position="572"/>
    </location>
</feature>
<evidence type="ECO:0000313" key="5">
    <source>
        <dbReference type="EMBL" id="KAF1936278.1"/>
    </source>
</evidence>
<dbReference type="InterPro" id="IPR036282">
    <property type="entry name" value="Glutathione-S-Trfase_C_sf"/>
</dbReference>
<dbReference type="InterPro" id="IPR027450">
    <property type="entry name" value="AlkB-like"/>
</dbReference>
<protein>
    <recommendedName>
        <fullName evidence="7">Fe2OG dioxygenase domain-containing protein</fullName>
    </recommendedName>
</protein>
<feature type="region of interest" description="Disordered" evidence="2">
    <location>
        <begin position="774"/>
        <end position="802"/>
    </location>
</feature>
<accession>A0A6A5S9Y9</accession>